<dbReference type="InterPro" id="IPR055786">
    <property type="entry name" value="DUF7362"/>
</dbReference>
<dbReference type="Pfam" id="PF12770">
    <property type="entry name" value="CHAT"/>
    <property type="match status" value="1"/>
</dbReference>
<feature type="region of interest" description="Disordered" evidence="1">
    <location>
        <begin position="16"/>
        <end position="47"/>
    </location>
</feature>
<dbReference type="EMBL" id="RAWG01000012">
    <property type="protein sequence ID" value="RKH47336.1"/>
    <property type="molecule type" value="Genomic_DNA"/>
</dbReference>
<dbReference type="InterPro" id="IPR029058">
    <property type="entry name" value="AB_hydrolase_fold"/>
</dbReference>
<organism evidence="6 7">
    <name type="scientific">Corallococcus sicarius</name>
    <dbReference type="NCBI Taxonomy" id="2316726"/>
    <lineage>
        <taxon>Bacteria</taxon>
        <taxon>Pseudomonadati</taxon>
        <taxon>Myxococcota</taxon>
        <taxon>Myxococcia</taxon>
        <taxon>Myxococcales</taxon>
        <taxon>Cystobacterineae</taxon>
        <taxon>Myxococcaceae</taxon>
        <taxon>Corallococcus</taxon>
    </lineage>
</organism>
<dbReference type="Gene3D" id="3.40.50.1820">
    <property type="entry name" value="alpha/beta hydrolase"/>
    <property type="match status" value="1"/>
</dbReference>
<feature type="region of interest" description="Disordered" evidence="1">
    <location>
        <begin position="1260"/>
        <end position="1281"/>
    </location>
</feature>
<dbReference type="InterPro" id="IPR055787">
    <property type="entry name" value="DUF7363"/>
</dbReference>
<dbReference type="InterPro" id="IPR024983">
    <property type="entry name" value="CHAT_dom"/>
</dbReference>
<dbReference type="SUPFAM" id="SSF53474">
    <property type="entry name" value="alpha/beta-Hydrolases"/>
    <property type="match status" value="1"/>
</dbReference>
<name>A0A3A8NSH1_9BACT</name>
<evidence type="ECO:0000313" key="7">
    <source>
        <dbReference type="Proteomes" id="UP000273405"/>
    </source>
</evidence>
<evidence type="ECO:0000259" key="3">
    <source>
        <dbReference type="Pfam" id="PF24062"/>
    </source>
</evidence>
<keyword evidence="7" id="KW-1185">Reference proteome</keyword>
<accession>A0A3A8NSH1</accession>
<proteinExistence type="predicted"/>
<evidence type="ECO:0000313" key="6">
    <source>
        <dbReference type="EMBL" id="RKH47336.1"/>
    </source>
</evidence>
<evidence type="ECO:0000259" key="5">
    <source>
        <dbReference type="Pfam" id="PF24096"/>
    </source>
</evidence>
<feature type="domain" description="DUF7362" evidence="3">
    <location>
        <begin position="51"/>
        <end position="184"/>
    </location>
</feature>
<feature type="domain" description="DUF7363" evidence="4">
    <location>
        <begin position="756"/>
        <end position="860"/>
    </location>
</feature>
<evidence type="ECO:0000259" key="2">
    <source>
        <dbReference type="Pfam" id="PF12770"/>
    </source>
</evidence>
<protein>
    <submittedName>
        <fullName evidence="6">CHAT domain-containing protein</fullName>
    </submittedName>
</protein>
<dbReference type="Proteomes" id="UP000273405">
    <property type="component" value="Unassembled WGS sequence"/>
</dbReference>
<dbReference type="Pfam" id="PF24062">
    <property type="entry name" value="DUF7362"/>
    <property type="match status" value="1"/>
</dbReference>
<evidence type="ECO:0000256" key="1">
    <source>
        <dbReference type="SAM" id="MobiDB-lite"/>
    </source>
</evidence>
<feature type="domain" description="DUF7379" evidence="5">
    <location>
        <begin position="236"/>
        <end position="428"/>
    </location>
</feature>
<dbReference type="Pfam" id="PF24096">
    <property type="entry name" value="DUF7379"/>
    <property type="match status" value="1"/>
</dbReference>
<sequence length="1281" mass="137724">MAIIQRQSGIQIEVPGDASVSDIPSADVFTTPKSSARRGRPDLPRGPIPLDGGGTVAGADPVAASMQGQDFVQVDAFDVSLPARAVRVRGEPGSVRVSLELPEEDRAVVLLESGGVYAWRWPEASEAPVVSTRRSSPLLEPARRRWVFDLSTDTAGGGVAEVRKTRGPLTEFIGGRVRAFVLKFVARFAVQQAVTFLERDTRRGLVLMEGADPSRWRFVADLGDVRLPRGRPTRILLWVHGTFSTTKGSFGALGASEGGRAFLAAALRSYDLVIGYDHSTLAEDPYENAVDLLARLECGGFDVAPRIDAVAFSRGALVLRSLMEYLLPASRLGARVRRAVFVGGTNGGTRLASPANWEKFVDLSTNLAVAAGRAVSFLGAPVAGLVLSESISTLGSLVKYLVVAATQERRVPGLNAMDPDGLFIQQLNTEQPGQPKASESLCFVVSSDFEVVLGGAGAPELPERLKQWMLDTLADSLFQEPNDLVVHTKAMYGIDASVGDFVKDRLDIPRNPHVYHTIYFTRPEVVGALARWFELGSPDFVTGAVRHLAPPEPMTAGADPSVLFTDGGVKYGELLKDIHRQQPDYVVVERHKGPTTYHHAFRSDELLSLDRPQAATVRAKLAGLPLHEALGTTTMALHEESASGRLDTGGPIPPPAPVDAPVTQRRVILFDEGTPWAVVEPASALPSSLQLGNMERRVVRGALPESPGGLPGNVRLPLATAELPLTYQVLTENLMASPPPEWPTPAPAVAAFFVSASMPKAVQVGHTAHVFVTVSRDAIESAVEALTAEAAAEVALDQKLTVQLVAKTNLTLEGEVRVTLDPAKRRRFDLVFDLQGTHEGMGELWILIRQGAEALARLVLQPIISATSTTGQGSIAKVAEVLPSRGGRFPVLQIFETSSGDVSGYHFALDLGDGGFVTGDSKPFKGDRGAYVAGIYTAIEDAWISHKDDVEAFEESLRAYGGVLFDELVPAPLQQALWRVRDTLGAIQVVSEEPFIPWEIVHLKPPTEGTGGPGPLPPEVHFLAQKGLVRWLHDRGPAARELLVREGRAHHVVPVYPAGQYELPEAQREVPFLEKRLGARPVEAEVSTLRKLLSSAGTVDLFHFAGHGVAEAQSRGTEAPRTQLMLQGRVEQGQYVPLYLDAMLVQQYARLIGPDGHQPLIVLNACQVGRANWQLTSMGGFAEAFIRAGAGAFVGPLWSVGDGLARTFMTAFYEALLQGEPLARAAGLGREAARKAGDATWLAYAVYGHPEANLRRETEAVRKGKAGAAKKTATKRGGVRP</sequence>
<reference evidence="7" key="1">
    <citation type="submission" date="2018-09" db="EMBL/GenBank/DDBJ databases">
        <authorList>
            <person name="Livingstone P.G."/>
            <person name="Whitworth D.E."/>
        </authorList>
    </citation>
    <scope>NUCLEOTIDE SEQUENCE [LARGE SCALE GENOMIC DNA]</scope>
    <source>
        <strain evidence="7">CA040B</strain>
    </source>
</reference>
<evidence type="ECO:0000259" key="4">
    <source>
        <dbReference type="Pfam" id="PF24063"/>
    </source>
</evidence>
<gene>
    <name evidence="6" type="ORF">D7X12_03110</name>
</gene>
<dbReference type="InterPro" id="IPR055803">
    <property type="entry name" value="DUF7379"/>
</dbReference>
<feature type="domain" description="CHAT" evidence="2">
    <location>
        <begin position="1061"/>
        <end position="1225"/>
    </location>
</feature>
<feature type="compositionally biased region" description="Basic residues" evidence="1">
    <location>
        <begin position="1272"/>
        <end position="1281"/>
    </location>
</feature>
<comment type="caution">
    <text evidence="6">The sequence shown here is derived from an EMBL/GenBank/DDBJ whole genome shotgun (WGS) entry which is preliminary data.</text>
</comment>
<dbReference type="Pfam" id="PF24063">
    <property type="entry name" value="DUF7363"/>
    <property type="match status" value="1"/>
</dbReference>